<dbReference type="Proteomes" id="UP000054815">
    <property type="component" value="Unassembled WGS sequence"/>
</dbReference>
<evidence type="ECO:0000259" key="2">
    <source>
        <dbReference type="Pfam" id="PF04127"/>
    </source>
</evidence>
<sequence length="351" mass="40110">LKNIYKKQKNYFSVLFFLYLLLHKMETFTINKALEEKLTVMLDSFCNIHTSHPNSKVALITSGGTMVPLEKNAVRFIENFSTGTRGSFSAEYFLQNGYSVIFLYRSNSFTPYAQYLSDEKKLLESLHVWKKGNTSVAVELQCILSDVLFGKIVDTVVAIFDDEKLPGFAAAIESLHKAQCEGRLILLEFETVTDYLGKLLFISKKLSILKEKLVMYLAAAVSDYYIPEEQLPIHKMKSSQKTLKLCLAPVPKLLKNLVEMNRKAYIVSFKLETDSNTLVAKCKEALDINSHQLVIGNILHTRYHQVYLVRKDNVEVIQLSPVEIMNGVRIEKLVVQKVIDHHEKTIKGYRT</sequence>
<accession>A0A0V0Y5E2</accession>
<gene>
    <name evidence="3" type="primary">PPCS</name>
    <name evidence="3" type="ORF">T4E_883</name>
</gene>
<keyword evidence="3" id="KW-0436">Ligase</keyword>
<name>A0A0V0Y5E2_TRIPS</name>
<dbReference type="EMBL" id="JYDU01000065">
    <property type="protein sequence ID" value="KRX94873.1"/>
    <property type="molecule type" value="Genomic_DNA"/>
</dbReference>
<dbReference type="SUPFAM" id="SSF102645">
    <property type="entry name" value="CoaB-like"/>
    <property type="match status" value="1"/>
</dbReference>
<dbReference type="PANTHER" id="PTHR12290">
    <property type="entry name" value="CORNICHON-RELATED"/>
    <property type="match status" value="1"/>
</dbReference>
<dbReference type="AlphaFoldDB" id="A0A0V0Y5E2"/>
<reference evidence="3 4" key="1">
    <citation type="submission" date="2015-01" db="EMBL/GenBank/DDBJ databases">
        <title>Evolution of Trichinella species and genotypes.</title>
        <authorList>
            <person name="Korhonen P.K."/>
            <person name="Edoardo P."/>
            <person name="Giuseppe L.R."/>
            <person name="Gasser R.B."/>
        </authorList>
    </citation>
    <scope>NUCLEOTIDE SEQUENCE [LARGE SCALE GENOMIC DNA]</scope>
    <source>
        <strain evidence="3">ISS141</strain>
    </source>
</reference>
<proteinExistence type="inferred from homology"/>
<evidence type="ECO:0000256" key="1">
    <source>
        <dbReference type="ARBA" id="ARBA00005703"/>
    </source>
</evidence>
<dbReference type="InterPro" id="IPR007085">
    <property type="entry name" value="DNA/pantothenate-metab_flavo_C"/>
</dbReference>
<dbReference type="Gene3D" id="3.40.50.10300">
    <property type="entry name" value="CoaB-like"/>
    <property type="match status" value="1"/>
</dbReference>
<evidence type="ECO:0000313" key="3">
    <source>
        <dbReference type="EMBL" id="KRX94873.1"/>
    </source>
</evidence>
<comment type="caution">
    <text evidence="3">The sequence shown here is derived from an EMBL/GenBank/DDBJ whole genome shotgun (WGS) entry which is preliminary data.</text>
</comment>
<dbReference type="InterPro" id="IPR035929">
    <property type="entry name" value="CoaB-like_sf"/>
</dbReference>
<organism evidence="3 4">
    <name type="scientific">Trichinella pseudospiralis</name>
    <name type="common">Parasitic roundworm</name>
    <dbReference type="NCBI Taxonomy" id="6337"/>
    <lineage>
        <taxon>Eukaryota</taxon>
        <taxon>Metazoa</taxon>
        <taxon>Ecdysozoa</taxon>
        <taxon>Nematoda</taxon>
        <taxon>Enoplea</taxon>
        <taxon>Dorylaimia</taxon>
        <taxon>Trichinellida</taxon>
        <taxon>Trichinellidae</taxon>
        <taxon>Trichinella</taxon>
    </lineage>
</organism>
<evidence type="ECO:0000313" key="4">
    <source>
        <dbReference type="Proteomes" id="UP000054815"/>
    </source>
</evidence>
<dbReference type="Pfam" id="PF04127">
    <property type="entry name" value="DFP"/>
    <property type="match status" value="1"/>
</dbReference>
<dbReference type="GO" id="GO:0016874">
    <property type="term" value="F:ligase activity"/>
    <property type="evidence" value="ECO:0007669"/>
    <property type="project" value="UniProtKB-KW"/>
</dbReference>
<feature type="non-terminal residue" evidence="3">
    <location>
        <position position="1"/>
    </location>
</feature>
<protein>
    <submittedName>
        <fullName evidence="3">Phosphopantothenate--cysteine ligase</fullName>
    </submittedName>
</protein>
<feature type="domain" description="DNA/pantothenate metabolism flavoprotein C-terminal" evidence="2">
    <location>
        <begin position="209"/>
        <end position="311"/>
    </location>
</feature>
<dbReference type="GO" id="GO:0015937">
    <property type="term" value="P:coenzyme A biosynthetic process"/>
    <property type="evidence" value="ECO:0007669"/>
    <property type="project" value="UniProtKB-ARBA"/>
</dbReference>
<comment type="similarity">
    <text evidence="1">Belongs to the PPC synthetase family.</text>
</comment>